<accession>T1IGC2</accession>
<dbReference type="VEuPathDB" id="VectorBase:RPRC015341"/>
<dbReference type="PROSITE" id="PS51446">
    <property type="entry name" value="PACIFASTIN"/>
    <property type="match status" value="1"/>
</dbReference>
<dbReference type="EMBL" id="ACPB03026882">
    <property type="status" value="NOT_ANNOTATED_CDS"/>
    <property type="molecule type" value="Genomic_DNA"/>
</dbReference>
<keyword evidence="2" id="KW-0964">Secreted</keyword>
<keyword evidence="5" id="KW-1015">Disulfide bond</keyword>
<dbReference type="Pfam" id="PF05375">
    <property type="entry name" value="Pacifastin_I"/>
    <property type="match status" value="1"/>
</dbReference>
<dbReference type="GO" id="GO:0004867">
    <property type="term" value="F:serine-type endopeptidase inhibitor activity"/>
    <property type="evidence" value="ECO:0007669"/>
    <property type="project" value="UniProtKB-UniRule"/>
</dbReference>
<evidence type="ECO:0000256" key="7">
    <source>
        <dbReference type="PROSITE-ProRule" id="PRU00776"/>
    </source>
</evidence>
<sequence>MSVLPSQIFISLDLIKGQSHRLNKLLILSEDMNLILLLLLVIIEVVFADNNCEPGKPVLLNEGCTSCNCTEQGTIGECVPIACDSKRIAIVKRLLSIKRCAPGVTLDAGDGCNKCICSEKGVVADCTRMACPGVVQSEV</sequence>
<dbReference type="HOGENOM" id="CLU_1847585_0_0_1"/>
<dbReference type="SUPFAM" id="SSF57283">
    <property type="entry name" value="PMP inhibitors"/>
    <property type="match status" value="1"/>
</dbReference>
<reference evidence="8" key="1">
    <citation type="submission" date="2015-05" db="UniProtKB">
        <authorList>
            <consortium name="EnsemblMetazoa"/>
        </authorList>
    </citation>
    <scope>IDENTIFICATION</scope>
</reference>
<comment type="subcellular location">
    <subcellularLocation>
        <location evidence="1">Secreted</location>
    </subcellularLocation>
</comment>
<keyword evidence="3 7" id="KW-0646">Protease inhibitor</keyword>
<comment type="caution">
    <text evidence="7">Lacks conserved residue(s) required for the propagation of feature annotation.</text>
</comment>
<keyword evidence="4 7" id="KW-0722">Serine protease inhibitor</keyword>
<dbReference type="EnsemblMetazoa" id="RPRC015341-RA">
    <property type="protein sequence ID" value="RPRC015341-PA"/>
    <property type="gene ID" value="RPRC015341"/>
</dbReference>
<name>T1IGC2_RHOPR</name>
<dbReference type="InterPro" id="IPR036201">
    <property type="entry name" value="Pacifastin_dom_sf"/>
</dbReference>
<comment type="similarity">
    <text evidence="6 7">Belongs to the protease inhibitor I19 family.</text>
</comment>
<dbReference type="InterPro" id="IPR008037">
    <property type="entry name" value="Pacifastin_dom"/>
</dbReference>
<evidence type="ECO:0000256" key="6">
    <source>
        <dbReference type="ARBA" id="ARBA00029459"/>
    </source>
</evidence>
<dbReference type="GO" id="GO:0005576">
    <property type="term" value="C:extracellular region"/>
    <property type="evidence" value="ECO:0007669"/>
    <property type="project" value="UniProtKB-SubCell"/>
</dbReference>
<evidence type="ECO:0000256" key="5">
    <source>
        <dbReference type="ARBA" id="ARBA00023157"/>
    </source>
</evidence>
<protein>
    <submittedName>
        <fullName evidence="8">Protease inhibitor</fullName>
    </submittedName>
</protein>
<evidence type="ECO:0000256" key="1">
    <source>
        <dbReference type="ARBA" id="ARBA00004613"/>
    </source>
</evidence>
<evidence type="ECO:0000313" key="8">
    <source>
        <dbReference type="EnsemblMetazoa" id="RPRC015341-PA"/>
    </source>
</evidence>
<keyword evidence="9" id="KW-1185">Reference proteome</keyword>
<organism evidence="8 9">
    <name type="scientific">Rhodnius prolixus</name>
    <name type="common">Triatomid bug</name>
    <dbReference type="NCBI Taxonomy" id="13249"/>
    <lineage>
        <taxon>Eukaryota</taxon>
        <taxon>Metazoa</taxon>
        <taxon>Ecdysozoa</taxon>
        <taxon>Arthropoda</taxon>
        <taxon>Hexapoda</taxon>
        <taxon>Insecta</taxon>
        <taxon>Pterygota</taxon>
        <taxon>Neoptera</taxon>
        <taxon>Paraneoptera</taxon>
        <taxon>Hemiptera</taxon>
        <taxon>Heteroptera</taxon>
        <taxon>Panheteroptera</taxon>
        <taxon>Cimicomorpha</taxon>
        <taxon>Reduviidae</taxon>
        <taxon>Triatominae</taxon>
        <taxon>Rhodnius</taxon>
    </lineage>
</organism>
<proteinExistence type="inferred from homology"/>
<evidence type="ECO:0000256" key="2">
    <source>
        <dbReference type="ARBA" id="ARBA00022525"/>
    </source>
</evidence>
<evidence type="ECO:0000256" key="4">
    <source>
        <dbReference type="ARBA" id="ARBA00022900"/>
    </source>
</evidence>
<evidence type="ECO:0000313" key="9">
    <source>
        <dbReference type="Proteomes" id="UP000015103"/>
    </source>
</evidence>
<dbReference type="AlphaFoldDB" id="T1IGC2"/>
<dbReference type="InParanoid" id="T1IGC2"/>
<evidence type="ECO:0000256" key="3">
    <source>
        <dbReference type="ARBA" id="ARBA00022690"/>
    </source>
</evidence>
<dbReference type="Proteomes" id="UP000015103">
    <property type="component" value="Unassembled WGS sequence"/>
</dbReference>